<evidence type="ECO:0000313" key="3">
    <source>
        <dbReference type="Proteomes" id="UP000185809"/>
    </source>
</evidence>
<dbReference type="InterPro" id="IPR002477">
    <property type="entry name" value="Peptidoglycan-bd-like"/>
</dbReference>
<dbReference type="EMBL" id="MFUP01000004">
    <property type="protein sequence ID" value="OGI88402.1"/>
    <property type="molecule type" value="Genomic_DNA"/>
</dbReference>
<reference evidence="2 3" key="1">
    <citation type="journal article" date="2016" name="Nat. Commun.">
        <title>Thousands of microbial genomes shed light on interconnected biogeochemical processes in an aquifer system.</title>
        <authorList>
            <person name="Anantharaman K."/>
            <person name="Brown C.T."/>
            <person name="Hug L.A."/>
            <person name="Sharon I."/>
            <person name="Castelle C.J."/>
            <person name="Probst A.J."/>
            <person name="Thomas B.C."/>
            <person name="Singh A."/>
            <person name="Wilkins M.J."/>
            <person name="Karaoz U."/>
            <person name="Brodie E.L."/>
            <person name="Williams K.H."/>
            <person name="Hubbard S.S."/>
            <person name="Banfield J.F."/>
        </authorList>
    </citation>
    <scope>NUCLEOTIDE SEQUENCE [LARGE SCALE GENOMIC DNA]</scope>
</reference>
<protein>
    <recommendedName>
        <fullName evidence="1">Peptidoglycan binding-like domain-containing protein</fullName>
    </recommendedName>
</protein>
<evidence type="ECO:0000259" key="1">
    <source>
        <dbReference type="Pfam" id="PF01471"/>
    </source>
</evidence>
<dbReference type="InterPro" id="IPR036366">
    <property type="entry name" value="PGBDSf"/>
</dbReference>
<name>A0A1F6X2P8_9BACT</name>
<sequence>MIINKLKISLALVISLVLVLAVFGAWSVQSVLAAAGDVTWEGAETVDLSSPDMNLTIALGSTAESIIYNTGTVVPTLASGDVFTISTAAAGTIAVSPTTGVVITCNSSTIDTAVITATGSQAYTITPTTTACSYLAPSGGGGGYIDTTPPTNTSISINNGDLSVTSTTVTLTLGATGASNVMLSNDSSFTSGAWVSYTTPKTWTLSGSDGLKTVYAKFKDSSGNVSTAISDTITLGATTTTGGLTTTTTTTTDTTGTTSTTTLGAYSGLLKKGSSGTNVSKMQEVLLDLGYNLGSWGADGSFGGMTVTAIKAYQTSKSLTADGIVGPATWASLQTSSGTTTPATTTTDTTASTSGYVFSGSTPLKVGSKGTEVTELQTLLNGVSLGCGTADGVFGTKTSSCVKAFQILKNLTADGIVGSATRAELNKL</sequence>
<organism evidence="2 3">
    <name type="scientific">Candidatus Nomurabacteria bacterium RIFCSPLOWO2_01_FULL_33_24</name>
    <dbReference type="NCBI Taxonomy" id="1801765"/>
    <lineage>
        <taxon>Bacteria</taxon>
        <taxon>Candidatus Nomuraibacteriota</taxon>
    </lineage>
</organism>
<dbReference type="InterPro" id="IPR036365">
    <property type="entry name" value="PGBD-like_sf"/>
</dbReference>
<gene>
    <name evidence="2" type="ORF">A2995_00890</name>
</gene>
<dbReference type="Pfam" id="PF01471">
    <property type="entry name" value="PG_binding_1"/>
    <property type="match status" value="2"/>
</dbReference>
<feature type="domain" description="Peptidoglycan binding-like" evidence="1">
    <location>
        <begin position="370"/>
        <end position="425"/>
    </location>
</feature>
<dbReference type="AlphaFoldDB" id="A0A1F6X2P8"/>
<dbReference type="Gene3D" id="1.10.101.10">
    <property type="entry name" value="PGBD-like superfamily/PGBD"/>
    <property type="match status" value="2"/>
</dbReference>
<accession>A0A1F6X2P8</accession>
<dbReference type="SUPFAM" id="SSF47090">
    <property type="entry name" value="PGBD-like"/>
    <property type="match status" value="2"/>
</dbReference>
<feature type="domain" description="Peptidoglycan binding-like" evidence="1">
    <location>
        <begin position="275"/>
        <end position="333"/>
    </location>
</feature>
<evidence type="ECO:0000313" key="2">
    <source>
        <dbReference type="EMBL" id="OGI88402.1"/>
    </source>
</evidence>
<comment type="caution">
    <text evidence="2">The sequence shown here is derived from an EMBL/GenBank/DDBJ whole genome shotgun (WGS) entry which is preliminary data.</text>
</comment>
<dbReference type="Proteomes" id="UP000185809">
    <property type="component" value="Unassembled WGS sequence"/>
</dbReference>
<proteinExistence type="predicted"/>